<dbReference type="Gene3D" id="3.40.50.300">
    <property type="entry name" value="P-loop containing nucleotide triphosphate hydrolases"/>
    <property type="match status" value="1"/>
</dbReference>
<evidence type="ECO:0000313" key="5">
    <source>
        <dbReference type="Proteomes" id="UP001165060"/>
    </source>
</evidence>
<sequence length="182" mass="19373">MLEFAFSLAASSACYLLLKPLLPGSAPKPELRGNVTRLARLLERRAEDLVEGEEAARLAAGENGGETAAEREQRVGALKRAAAKAVPALRLSEYEQAIAEGVVDPADMRTSFSDIGGIDGRKAEMYDLVVMPLRFPALFREGNVDAPRGILLYGAPGTGKTMLAKAIAKEGGACFVNVKLSR</sequence>
<dbReference type="InterPro" id="IPR027417">
    <property type="entry name" value="P-loop_NTPase"/>
</dbReference>
<dbReference type="InterPro" id="IPR051701">
    <property type="entry name" value="Mito_OM_Translocase_MSP1"/>
</dbReference>
<proteinExistence type="predicted"/>
<dbReference type="Proteomes" id="UP001165060">
    <property type="component" value="Unassembled WGS sequence"/>
</dbReference>
<keyword evidence="2" id="KW-0067">ATP-binding</keyword>
<accession>A0ABQ6NAE1</accession>
<evidence type="ECO:0000256" key="2">
    <source>
        <dbReference type="ARBA" id="ARBA00022840"/>
    </source>
</evidence>
<protein>
    <recommendedName>
        <fullName evidence="3">ATPase AAA-type core domain-containing protein</fullName>
    </recommendedName>
</protein>
<keyword evidence="5" id="KW-1185">Reference proteome</keyword>
<keyword evidence="1" id="KW-0547">Nucleotide-binding</keyword>
<evidence type="ECO:0000313" key="4">
    <source>
        <dbReference type="EMBL" id="GMI52538.1"/>
    </source>
</evidence>
<dbReference type="SUPFAM" id="SSF52540">
    <property type="entry name" value="P-loop containing nucleoside triphosphate hydrolases"/>
    <property type="match status" value="1"/>
</dbReference>
<dbReference type="EMBL" id="BRYB01006227">
    <property type="protein sequence ID" value="GMI52538.1"/>
    <property type="molecule type" value="Genomic_DNA"/>
</dbReference>
<evidence type="ECO:0000259" key="3">
    <source>
        <dbReference type="Pfam" id="PF00004"/>
    </source>
</evidence>
<name>A0ABQ6NAE1_9STRA</name>
<feature type="domain" description="ATPase AAA-type core" evidence="3">
    <location>
        <begin position="150"/>
        <end position="181"/>
    </location>
</feature>
<organism evidence="4 5">
    <name type="scientific">Tetraparma gracilis</name>
    <dbReference type="NCBI Taxonomy" id="2962635"/>
    <lineage>
        <taxon>Eukaryota</taxon>
        <taxon>Sar</taxon>
        <taxon>Stramenopiles</taxon>
        <taxon>Ochrophyta</taxon>
        <taxon>Bolidophyceae</taxon>
        <taxon>Parmales</taxon>
        <taxon>Triparmaceae</taxon>
        <taxon>Tetraparma</taxon>
    </lineage>
</organism>
<dbReference type="PANTHER" id="PTHR45644:SF3">
    <property type="entry name" value="FI08533P-RELATED"/>
    <property type="match status" value="1"/>
</dbReference>
<dbReference type="PANTHER" id="PTHR45644">
    <property type="entry name" value="AAA ATPASE, PUTATIVE (AFU_ORTHOLOGUE AFUA_2G12920)-RELATED-RELATED"/>
    <property type="match status" value="1"/>
</dbReference>
<reference evidence="4 5" key="1">
    <citation type="journal article" date="2023" name="Commun. Biol.">
        <title>Genome analysis of Parmales, the sister group of diatoms, reveals the evolutionary specialization of diatoms from phago-mixotrophs to photoautotrophs.</title>
        <authorList>
            <person name="Ban H."/>
            <person name="Sato S."/>
            <person name="Yoshikawa S."/>
            <person name="Yamada K."/>
            <person name="Nakamura Y."/>
            <person name="Ichinomiya M."/>
            <person name="Sato N."/>
            <person name="Blanc-Mathieu R."/>
            <person name="Endo H."/>
            <person name="Kuwata A."/>
            <person name="Ogata H."/>
        </authorList>
    </citation>
    <scope>NUCLEOTIDE SEQUENCE [LARGE SCALE GENOMIC DNA]</scope>
</reference>
<dbReference type="Pfam" id="PF00004">
    <property type="entry name" value="AAA"/>
    <property type="match status" value="1"/>
</dbReference>
<dbReference type="InterPro" id="IPR003959">
    <property type="entry name" value="ATPase_AAA_core"/>
</dbReference>
<evidence type="ECO:0000256" key="1">
    <source>
        <dbReference type="ARBA" id="ARBA00022741"/>
    </source>
</evidence>
<gene>
    <name evidence="4" type="ORF">TeGR_g5259</name>
</gene>
<comment type="caution">
    <text evidence="4">The sequence shown here is derived from an EMBL/GenBank/DDBJ whole genome shotgun (WGS) entry which is preliminary data.</text>
</comment>